<gene>
    <name evidence="14" type="ORF">GQF03_14475</name>
</gene>
<dbReference type="OrthoDB" id="9805314at2"/>
<keyword evidence="5" id="KW-0677">Repeat</keyword>
<feature type="domain" description="CBS" evidence="12">
    <location>
        <begin position="212"/>
        <end position="273"/>
    </location>
</feature>
<dbReference type="GO" id="GO:0050660">
    <property type="term" value="F:flavin adenine dinucleotide binding"/>
    <property type="evidence" value="ECO:0007669"/>
    <property type="project" value="InterPro"/>
</dbReference>
<evidence type="ECO:0000256" key="10">
    <source>
        <dbReference type="PROSITE-ProRule" id="PRU01193"/>
    </source>
</evidence>
<dbReference type="EMBL" id="WTVA01000015">
    <property type="protein sequence ID" value="MZR23541.1"/>
    <property type="molecule type" value="Genomic_DNA"/>
</dbReference>
<comment type="subcellular location">
    <subcellularLocation>
        <location evidence="1">Cell membrane</location>
        <topology evidence="1">Multi-pass membrane protein</topology>
    </subcellularLocation>
</comment>
<reference evidence="14 15" key="1">
    <citation type="journal article" date="2014" name="Int. J. Syst. Evol. Microbiol.">
        <title>Sneathiella chungangensis sp. nov., isolated from a marine sand, and emended description of the genus Sneathiella.</title>
        <authorList>
            <person name="Siamphan C."/>
            <person name="Kim H."/>
            <person name="Lee J.S."/>
            <person name="Kim W."/>
        </authorList>
    </citation>
    <scope>NUCLEOTIDE SEQUENCE [LARGE SCALE GENOMIC DNA]</scope>
    <source>
        <strain evidence="14 15">KCTC 32476</strain>
    </source>
</reference>
<protein>
    <submittedName>
        <fullName evidence="14">DUF21 domain-containing protein</fullName>
    </submittedName>
</protein>
<dbReference type="SUPFAM" id="SSF56176">
    <property type="entry name" value="FAD-binding/transporter-associated domain-like"/>
    <property type="match status" value="1"/>
</dbReference>
<evidence type="ECO:0000256" key="4">
    <source>
        <dbReference type="ARBA" id="ARBA00022692"/>
    </source>
</evidence>
<evidence type="ECO:0000256" key="1">
    <source>
        <dbReference type="ARBA" id="ARBA00004651"/>
    </source>
</evidence>
<dbReference type="PANTHER" id="PTHR22777">
    <property type="entry name" value="HEMOLYSIN-RELATED"/>
    <property type="match status" value="1"/>
</dbReference>
<evidence type="ECO:0000256" key="3">
    <source>
        <dbReference type="ARBA" id="ARBA00022475"/>
    </source>
</evidence>
<dbReference type="InterPro" id="IPR000644">
    <property type="entry name" value="CBS_dom"/>
</dbReference>
<feature type="domain" description="CBS" evidence="12">
    <location>
        <begin position="279"/>
        <end position="340"/>
    </location>
</feature>
<accession>A0A845MIG1</accession>
<evidence type="ECO:0000259" key="13">
    <source>
        <dbReference type="PROSITE" id="PS51846"/>
    </source>
</evidence>
<dbReference type="Proteomes" id="UP000445696">
    <property type="component" value="Unassembled WGS sequence"/>
</dbReference>
<dbReference type="CDD" id="cd04590">
    <property type="entry name" value="CBS_pair_CorC_HlyC_assoc"/>
    <property type="match status" value="1"/>
</dbReference>
<keyword evidence="8 10" id="KW-0472">Membrane</keyword>
<comment type="similarity">
    <text evidence="2">Belongs to the UPF0053 family. Hemolysin C subfamily.</text>
</comment>
<evidence type="ECO:0000313" key="15">
    <source>
        <dbReference type="Proteomes" id="UP000445696"/>
    </source>
</evidence>
<dbReference type="Pfam" id="PF03471">
    <property type="entry name" value="CorC_HlyC"/>
    <property type="match status" value="1"/>
</dbReference>
<name>A0A845MIG1_9PROT</name>
<evidence type="ECO:0000256" key="7">
    <source>
        <dbReference type="ARBA" id="ARBA00023122"/>
    </source>
</evidence>
<feature type="transmembrane region" description="Helical" evidence="11">
    <location>
        <begin position="61"/>
        <end position="85"/>
    </location>
</feature>
<dbReference type="GO" id="GO:0005886">
    <property type="term" value="C:plasma membrane"/>
    <property type="evidence" value="ECO:0007669"/>
    <property type="project" value="UniProtKB-SubCell"/>
</dbReference>
<dbReference type="SUPFAM" id="SSF54631">
    <property type="entry name" value="CBS-domain pair"/>
    <property type="match status" value="1"/>
</dbReference>
<evidence type="ECO:0000256" key="5">
    <source>
        <dbReference type="ARBA" id="ARBA00022737"/>
    </source>
</evidence>
<dbReference type="Pfam" id="PF00571">
    <property type="entry name" value="CBS"/>
    <property type="match status" value="2"/>
</dbReference>
<dbReference type="SMART" id="SM00116">
    <property type="entry name" value="CBS"/>
    <property type="match status" value="2"/>
</dbReference>
<dbReference type="AlphaFoldDB" id="A0A845MIG1"/>
<evidence type="ECO:0000259" key="12">
    <source>
        <dbReference type="PROSITE" id="PS51371"/>
    </source>
</evidence>
<keyword evidence="6 10" id="KW-1133">Transmembrane helix</keyword>
<proteinExistence type="inferred from homology"/>
<dbReference type="SMART" id="SM01091">
    <property type="entry name" value="CorC_HlyC"/>
    <property type="match status" value="1"/>
</dbReference>
<evidence type="ECO:0000256" key="11">
    <source>
        <dbReference type="SAM" id="Phobius"/>
    </source>
</evidence>
<dbReference type="PANTHER" id="PTHR22777:SF32">
    <property type="entry name" value="UPF0053 INNER MEMBRANE PROTEIN YFJD"/>
    <property type="match status" value="1"/>
</dbReference>
<evidence type="ECO:0000313" key="14">
    <source>
        <dbReference type="EMBL" id="MZR23541.1"/>
    </source>
</evidence>
<dbReference type="FunFam" id="3.10.580.10:FF:000002">
    <property type="entry name" value="Magnesium/cobalt efflux protein CorC"/>
    <property type="match status" value="1"/>
</dbReference>
<dbReference type="Pfam" id="PF01595">
    <property type="entry name" value="CNNM"/>
    <property type="match status" value="1"/>
</dbReference>
<organism evidence="14 15">
    <name type="scientific">Sneathiella chungangensis</name>
    <dbReference type="NCBI Taxonomy" id="1418234"/>
    <lineage>
        <taxon>Bacteria</taxon>
        <taxon>Pseudomonadati</taxon>
        <taxon>Pseudomonadota</taxon>
        <taxon>Alphaproteobacteria</taxon>
        <taxon>Sneathiellales</taxon>
        <taxon>Sneathiellaceae</taxon>
        <taxon>Sneathiella</taxon>
    </lineage>
</organism>
<dbReference type="InterPro" id="IPR002550">
    <property type="entry name" value="CNNM"/>
</dbReference>
<feature type="domain" description="CNNM transmembrane" evidence="13">
    <location>
        <begin position="1"/>
        <end position="194"/>
    </location>
</feature>
<evidence type="ECO:0000256" key="2">
    <source>
        <dbReference type="ARBA" id="ARBA00006446"/>
    </source>
</evidence>
<feature type="transmembrane region" description="Helical" evidence="11">
    <location>
        <begin position="6"/>
        <end position="24"/>
    </location>
</feature>
<feature type="transmembrane region" description="Helical" evidence="11">
    <location>
        <begin position="91"/>
        <end position="111"/>
    </location>
</feature>
<keyword evidence="3" id="KW-1003">Cell membrane</keyword>
<evidence type="ECO:0000256" key="6">
    <source>
        <dbReference type="ARBA" id="ARBA00022989"/>
    </source>
</evidence>
<sequence>MNVELILLPLAIFLLLLLSAFFSGSETALTGASRARLHQMEQAGNKRAGLVNRLRDKHTKLISAILLGNNLVNILASSLATSIFISLFGDIGVAYATLVMTVLVLVFAEVLPKTVALRRTIPVALFVAPVLQPAIFLLSPIVMSVNYIVDVTLSLLGLKGQDGDSDTLTDAAQDELRGAIELHSEDAGVIMHERYMLDTILDMDEVDLEEIMVHRKNVEMVDAERPVREIIDQVLGSPYTRLPLWKENPENIIGIIHAKDLLRALIPLDGDYERLDIEAIALEPWFVPETTTLRSQLNAFLERKSHFALVVDEYGALMGLVTLEDILEEIVGDIADEHDLAVSDIRLMKDGSIISKGDVTIRDLNRQLNWALPDEEAATIAGLVIHEAQIIPDIGQAFIFHGYKFEILKKEHNQITELRITPLDL</sequence>
<dbReference type="PROSITE" id="PS51846">
    <property type="entry name" value="CNNM"/>
    <property type="match status" value="1"/>
</dbReference>
<feature type="transmembrane region" description="Helical" evidence="11">
    <location>
        <begin position="123"/>
        <end position="149"/>
    </location>
</feature>
<dbReference type="Gene3D" id="3.10.580.10">
    <property type="entry name" value="CBS-domain"/>
    <property type="match status" value="1"/>
</dbReference>
<evidence type="ECO:0000256" key="9">
    <source>
        <dbReference type="PROSITE-ProRule" id="PRU00703"/>
    </source>
</evidence>
<keyword evidence="15" id="KW-1185">Reference proteome</keyword>
<keyword evidence="4 10" id="KW-0812">Transmembrane</keyword>
<dbReference type="Gene3D" id="3.30.465.10">
    <property type="match status" value="1"/>
</dbReference>
<dbReference type="InterPro" id="IPR016169">
    <property type="entry name" value="FAD-bd_PCMH_sub2"/>
</dbReference>
<comment type="caution">
    <text evidence="14">The sequence shown here is derived from an EMBL/GenBank/DDBJ whole genome shotgun (WGS) entry which is preliminary data.</text>
</comment>
<dbReference type="InterPro" id="IPR046342">
    <property type="entry name" value="CBS_dom_sf"/>
</dbReference>
<dbReference type="InterPro" id="IPR044751">
    <property type="entry name" value="Ion_transp-like_CBS"/>
</dbReference>
<keyword evidence="7 9" id="KW-0129">CBS domain</keyword>
<evidence type="ECO:0000256" key="8">
    <source>
        <dbReference type="ARBA" id="ARBA00023136"/>
    </source>
</evidence>
<dbReference type="PROSITE" id="PS51371">
    <property type="entry name" value="CBS"/>
    <property type="match status" value="2"/>
</dbReference>
<dbReference type="InterPro" id="IPR036318">
    <property type="entry name" value="FAD-bd_PCMH-like_sf"/>
</dbReference>
<dbReference type="InterPro" id="IPR005170">
    <property type="entry name" value="Transptr-assoc_dom"/>
</dbReference>